<organism evidence="1 2">
    <name type="scientific">Pyronema omphalodes (strain CBS 100304)</name>
    <name type="common">Pyronema confluens</name>
    <dbReference type="NCBI Taxonomy" id="1076935"/>
    <lineage>
        <taxon>Eukaryota</taxon>
        <taxon>Fungi</taxon>
        <taxon>Dikarya</taxon>
        <taxon>Ascomycota</taxon>
        <taxon>Pezizomycotina</taxon>
        <taxon>Pezizomycetes</taxon>
        <taxon>Pezizales</taxon>
        <taxon>Pyronemataceae</taxon>
        <taxon>Pyronema</taxon>
    </lineage>
</organism>
<gene>
    <name evidence="1" type="ORF">PCON_12549</name>
</gene>
<keyword evidence="1" id="KW-0808">Transferase</keyword>
<dbReference type="EMBL" id="HF935732">
    <property type="protein sequence ID" value="CCX12956.1"/>
    <property type="molecule type" value="Genomic_DNA"/>
</dbReference>
<dbReference type="GO" id="GO:0032259">
    <property type="term" value="P:methylation"/>
    <property type="evidence" value="ECO:0007669"/>
    <property type="project" value="UniProtKB-KW"/>
</dbReference>
<keyword evidence="1" id="KW-0489">Methyltransferase</keyword>
<dbReference type="GO" id="GO:0008168">
    <property type="term" value="F:methyltransferase activity"/>
    <property type="evidence" value="ECO:0007669"/>
    <property type="project" value="UniProtKB-KW"/>
</dbReference>
<proteinExistence type="predicted"/>
<accession>U4LDZ0</accession>
<dbReference type="AlphaFoldDB" id="U4LDZ0"/>
<dbReference type="STRING" id="1076935.U4LDZ0"/>
<dbReference type="CDD" id="cd02440">
    <property type="entry name" value="AdoMet_MTases"/>
    <property type="match status" value="1"/>
</dbReference>
<dbReference type="SUPFAM" id="SSF53335">
    <property type="entry name" value="S-adenosyl-L-methionine-dependent methyltransferases"/>
    <property type="match status" value="1"/>
</dbReference>
<name>U4LDZ0_PYROM</name>
<dbReference type="OrthoDB" id="2013972at2759"/>
<dbReference type="Pfam" id="PF13489">
    <property type="entry name" value="Methyltransf_23"/>
    <property type="match status" value="1"/>
</dbReference>
<sequence length="310" mass="35131">MIEVDPKILLKPENEDYDSTGYDTSTASLASSIQEYIFENGRRYHAYYGTDKYLQPTDETEQDRLDLHHEMQRLVWEDKLHQSPLSEPHRILDIGTGTGIWAIDMADTYPMAEVIGTDLSPIQPTWVPANCRFEVDDAMADWTYKSDFFDFIHSRNISSGVSNWEHLVSEICTIPGGYVELCEADMSMHCDDGTMKADNPLKVCADNVRASLVKMERICPDLEMLENLLKKAGFEDIKTTTAKEPFGPWAKDHRMKKIGAMQLLHCESVFESYGMAAFTRVLGMDFAEAKAICDAAKLAAKNKNYHIYGL</sequence>
<protein>
    <submittedName>
        <fullName evidence="1">Similar to Trans-aconitate 2-methyltransferase acc. no. C5CSI6</fullName>
    </submittedName>
</protein>
<dbReference type="Proteomes" id="UP000018144">
    <property type="component" value="Unassembled WGS sequence"/>
</dbReference>
<dbReference type="PANTHER" id="PTHR43591:SF10">
    <property type="entry name" value="ABC TRANSMEMBRANE TYPE-1 DOMAIN-CONTAINING PROTEIN-RELATED"/>
    <property type="match status" value="1"/>
</dbReference>
<reference evidence="1 2" key="1">
    <citation type="journal article" date="2013" name="PLoS Genet.">
        <title>The genome and development-dependent transcriptomes of Pyronema confluens: a window into fungal evolution.</title>
        <authorList>
            <person name="Traeger S."/>
            <person name="Altegoer F."/>
            <person name="Freitag M."/>
            <person name="Gabaldon T."/>
            <person name="Kempken F."/>
            <person name="Kumar A."/>
            <person name="Marcet-Houben M."/>
            <person name="Poggeler S."/>
            <person name="Stajich J.E."/>
            <person name="Nowrousian M."/>
        </authorList>
    </citation>
    <scope>NUCLEOTIDE SEQUENCE [LARGE SCALE GENOMIC DNA]</scope>
    <source>
        <strain evidence="2">CBS 100304</strain>
        <tissue evidence="1">Vegetative mycelium</tissue>
    </source>
</reference>
<dbReference type="PANTHER" id="PTHR43591">
    <property type="entry name" value="METHYLTRANSFERASE"/>
    <property type="match status" value="1"/>
</dbReference>
<dbReference type="InterPro" id="IPR029063">
    <property type="entry name" value="SAM-dependent_MTases_sf"/>
</dbReference>
<dbReference type="OMA" id="HENAMMA"/>
<keyword evidence="2" id="KW-1185">Reference proteome</keyword>
<dbReference type="eggNOG" id="ENOG502S6PS">
    <property type="taxonomic scope" value="Eukaryota"/>
</dbReference>
<evidence type="ECO:0000313" key="1">
    <source>
        <dbReference type="EMBL" id="CCX12956.1"/>
    </source>
</evidence>
<dbReference type="Gene3D" id="3.40.50.150">
    <property type="entry name" value="Vaccinia Virus protein VP39"/>
    <property type="match status" value="1"/>
</dbReference>
<evidence type="ECO:0000313" key="2">
    <source>
        <dbReference type="Proteomes" id="UP000018144"/>
    </source>
</evidence>